<dbReference type="EMBL" id="WMLF01000189">
    <property type="protein sequence ID" value="MBB1244736.1"/>
    <property type="molecule type" value="Genomic_DNA"/>
</dbReference>
<organism evidence="1 2">
    <name type="scientific">Streptomyces durbertensis</name>
    <dbReference type="NCBI Taxonomy" id="2448886"/>
    <lineage>
        <taxon>Bacteria</taxon>
        <taxon>Bacillati</taxon>
        <taxon>Actinomycetota</taxon>
        <taxon>Actinomycetes</taxon>
        <taxon>Kitasatosporales</taxon>
        <taxon>Streptomycetaceae</taxon>
        <taxon>Streptomyces</taxon>
    </lineage>
</organism>
<comment type="caution">
    <text evidence="1">The sequence shown here is derived from an EMBL/GenBank/DDBJ whole genome shotgun (WGS) entry which is preliminary data.</text>
</comment>
<keyword evidence="2" id="KW-1185">Reference proteome</keyword>
<dbReference type="Proteomes" id="UP000766698">
    <property type="component" value="Unassembled WGS sequence"/>
</dbReference>
<gene>
    <name evidence="1" type="ORF">GL263_14335</name>
</gene>
<evidence type="ECO:0000313" key="2">
    <source>
        <dbReference type="Proteomes" id="UP000766698"/>
    </source>
</evidence>
<accession>A0ABR6EHC6</accession>
<sequence>GPVLPGDELVLVQTGHRLCDISPRPALGPSARSWAERLLTQEIRTTTGAPL</sequence>
<name>A0ABR6EHC6_9ACTN</name>
<evidence type="ECO:0000313" key="1">
    <source>
        <dbReference type="EMBL" id="MBB1244736.1"/>
    </source>
</evidence>
<feature type="non-terminal residue" evidence="1">
    <location>
        <position position="1"/>
    </location>
</feature>
<protein>
    <recommendedName>
        <fullName evidence="3">LysR family transcriptional regulator</fullName>
    </recommendedName>
</protein>
<evidence type="ECO:0008006" key="3">
    <source>
        <dbReference type="Google" id="ProtNLM"/>
    </source>
</evidence>
<proteinExistence type="predicted"/>
<reference evidence="2" key="1">
    <citation type="journal article" date="2020" name="Syst. Appl. Microbiol.">
        <title>Streptomyces alkaliterrae sp. nov., isolated from an alkaline soil, and emended descriptions of Streptomyces alkaliphilus, Streptomyces calidiresistens and Streptomyces durbertensis.</title>
        <authorList>
            <person name="Swiecimska M."/>
            <person name="Golinska P."/>
            <person name="Nouioui I."/>
            <person name="Wypij M."/>
            <person name="Rai M."/>
            <person name="Sangal V."/>
            <person name="Goodfellow M."/>
        </authorList>
    </citation>
    <scope>NUCLEOTIDE SEQUENCE [LARGE SCALE GENOMIC DNA]</scope>
    <source>
        <strain evidence="2">DSM 104538</strain>
    </source>
</reference>